<evidence type="ECO:0000313" key="1">
    <source>
        <dbReference type="EMBL" id="MFD0781103.1"/>
    </source>
</evidence>
<sequence length="105" mass="11645">MSALNDKRIRVMLGDGSIQREVVRRLATVLAKYPANPADWSAVHEAHVRLAVTVTLKAIHDELEARPGLTYDESVALDALLGQRWINSVMTRLRELGAIVREATS</sequence>
<reference evidence="2" key="1">
    <citation type="journal article" date="2019" name="Int. J. Syst. Evol. Microbiol.">
        <title>The Global Catalogue of Microorganisms (GCM) 10K type strain sequencing project: providing services to taxonomists for standard genome sequencing and annotation.</title>
        <authorList>
            <consortium name="The Broad Institute Genomics Platform"/>
            <consortium name="The Broad Institute Genome Sequencing Center for Infectious Disease"/>
            <person name="Wu L."/>
            <person name="Ma J."/>
        </authorList>
    </citation>
    <scope>NUCLEOTIDE SEQUENCE [LARGE SCALE GENOMIC DNA]</scope>
    <source>
        <strain evidence="2">CCUG 50754</strain>
    </source>
</reference>
<organism evidence="1 2">
    <name type="scientific">Microbacterium koreense</name>
    <dbReference type="NCBI Taxonomy" id="323761"/>
    <lineage>
        <taxon>Bacteria</taxon>
        <taxon>Bacillati</taxon>
        <taxon>Actinomycetota</taxon>
        <taxon>Actinomycetes</taxon>
        <taxon>Micrococcales</taxon>
        <taxon>Microbacteriaceae</taxon>
        <taxon>Microbacterium</taxon>
    </lineage>
</organism>
<name>A0ABW2ZRJ2_9MICO</name>
<keyword evidence="2" id="KW-1185">Reference proteome</keyword>
<protein>
    <submittedName>
        <fullName evidence="1">Uncharacterized protein</fullName>
    </submittedName>
</protein>
<dbReference type="RefSeq" id="WP_378750225.1">
    <property type="nucleotide sequence ID" value="NZ_JBHSSV010000002.1"/>
</dbReference>
<comment type="caution">
    <text evidence="1">The sequence shown here is derived from an EMBL/GenBank/DDBJ whole genome shotgun (WGS) entry which is preliminary data.</text>
</comment>
<gene>
    <name evidence="1" type="ORF">ACFQZV_07290</name>
</gene>
<dbReference type="EMBL" id="JBHTIM010000001">
    <property type="protein sequence ID" value="MFD0781103.1"/>
    <property type="molecule type" value="Genomic_DNA"/>
</dbReference>
<dbReference type="Proteomes" id="UP001597042">
    <property type="component" value="Unassembled WGS sequence"/>
</dbReference>
<accession>A0ABW2ZRJ2</accession>
<proteinExistence type="predicted"/>
<evidence type="ECO:0000313" key="2">
    <source>
        <dbReference type="Proteomes" id="UP001597042"/>
    </source>
</evidence>